<protein>
    <recommendedName>
        <fullName evidence="10">RING-type domain-containing protein</fullName>
    </recommendedName>
</protein>
<evidence type="ECO:0000313" key="11">
    <source>
        <dbReference type="EMBL" id="CAD8504887.1"/>
    </source>
</evidence>
<dbReference type="InterPro" id="IPR013083">
    <property type="entry name" value="Znf_RING/FYVE/PHD"/>
</dbReference>
<dbReference type="EMBL" id="HBEO01032139">
    <property type="protein sequence ID" value="CAD8504887.1"/>
    <property type="molecule type" value="Transcribed_RNA"/>
</dbReference>
<reference evidence="11" key="1">
    <citation type="submission" date="2021-01" db="EMBL/GenBank/DDBJ databases">
        <authorList>
            <person name="Corre E."/>
            <person name="Pelletier E."/>
            <person name="Niang G."/>
            <person name="Scheremetjew M."/>
            <person name="Finn R."/>
            <person name="Kale V."/>
            <person name="Holt S."/>
            <person name="Cochrane G."/>
            <person name="Meng A."/>
            <person name="Brown T."/>
            <person name="Cohen L."/>
        </authorList>
    </citation>
    <scope>NUCLEOTIDE SEQUENCE</scope>
    <source>
        <strain evidence="11">CCMP325</strain>
    </source>
</reference>
<evidence type="ECO:0000256" key="4">
    <source>
        <dbReference type="ARBA" id="ARBA00022771"/>
    </source>
</evidence>
<evidence type="ECO:0000256" key="5">
    <source>
        <dbReference type="ARBA" id="ARBA00022833"/>
    </source>
</evidence>
<evidence type="ECO:0000259" key="10">
    <source>
        <dbReference type="PROSITE" id="PS50089"/>
    </source>
</evidence>
<evidence type="ECO:0000256" key="1">
    <source>
        <dbReference type="ARBA" id="ARBA00004167"/>
    </source>
</evidence>
<sequence length="334" mass="36252">MGSSPSTLLVLEGPNGTRRIHTGNQTFLVTRMISPSDTREMSLIAQQSNQVAFSTPSRGRAQIFQTTNMNARSADRMMLLMEALVEFLEAVEGGARGSALVPQADLRTPTSVVASLPTCRFTGADDSKECYICLSNFEEDELIRRLPCHHEFHAHCIDKWLLDVHRTCPCCRVDICQALEPCEDQREKFAGSEPQANSGLTAHSAHGSGMNSALGDEAYEGGRAGTLPVDPLPSLPPAPPAHVAPRQGSQAQVASSDHFREFSVRGEPSVGNTVVASSEPSAYEGVHMNVIEEEATSIGNYGILQTIESPGSSLYRNNRLQIRSRRNSRTCIIS</sequence>
<keyword evidence="7" id="KW-0472">Membrane</keyword>
<evidence type="ECO:0000256" key="6">
    <source>
        <dbReference type="ARBA" id="ARBA00022989"/>
    </source>
</evidence>
<feature type="compositionally biased region" description="Pro residues" evidence="9">
    <location>
        <begin position="230"/>
        <end position="242"/>
    </location>
</feature>
<keyword evidence="4 8" id="KW-0863">Zinc-finger</keyword>
<dbReference type="GO" id="GO:0008270">
    <property type="term" value="F:zinc ion binding"/>
    <property type="evidence" value="ECO:0007669"/>
    <property type="project" value="UniProtKB-KW"/>
</dbReference>
<feature type="region of interest" description="Disordered" evidence="9">
    <location>
        <begin position="190"/>
        <end position="249"/>
    </location>
</feature>
<organism evidence="11">
    <name type="scientific">Hanusia phi</name>
    <dbReference type="NCBI Taxonomy" id="3032"/>
    <lineage>
        <taxon>Eukaryota</taxon>
        <taxon>Cryptophyceae</taxon>
        <taxon>Pyrenomonadales</taxon>
        <taxon>Geminigeraceae</taxon>
        <taxon>Hanusia</taxon>
    </lineage>
</organism>
<gene>
    <name evidence="11" type="ORF">HPHI1048_LOCUS21774</name>
</gene>
<keyword evidence="2" id="KW-0812">Transmembrane</keyword>
<keyword evidence="6" id="KW-1133">Transmembrane helix</keyword>
<accession>A0A7S0NBN7</accession>
<dbReference type="PANTHER" id="PTHR47168:SF1">
    <property type="entry name" value="OS02G0798600 PROTEIN"/>
    <property type="match status" value="1"/>
</dbReference>
<evidence type="ECO:0000256" key="8">
    <source>
        <dbReference type="PROSITE-ProRule" id="PRU00175"/>
    </source>
</evidence>
<comment type="subcellular location">
    <subcellularLocation>
        <location evidence="1">Membrane</location>
        <topology evidence="1">Single-pass membrane protein</topology>
    </subcellularLocation>
</comment>
<dbReference type="InterPro" id="IPR051653">
    <property type="entry name" value="E3_ligase_sorting_rcpt"/>
</dbReference>
<evidence type="ECO:0000256" key="2">
    <source>
        <dbReference type="ARBA" id="ARBA00022692"/>
    </source>
</evidence>
<dbReference type="FunFam" id="3.30.40.10:FF:000388">
    <property type="entry name" value="Putative RING zinc finger domain superfamily protein"/>
    <property type="match status" value="1"/>
</dbReference>
<dbReference type="Pfam" id="PF13639">
    <property type="entry name" value="zf-RING_2"/>
    <property type="match status" value="1"/>
</dbReference>
<evidence type="ECO:0000256" key="7">
    <source>
        <dbReference type="ARBA" id="ARBA00023136"/>
    </source>
</evidence>
<dbReference type="AlphaFoldDB" id="A0A7S0NBN7"/>
<dbReference type="SUPFAM" id="SSF57850">
    <property type="entry name" value="RING/U-box"/>
    <property type="match status" value="1"/>
</dbReference>
<evidence type="ECO:0000256" key="9">
    <source>
        <dbReference type="SAM" id="MobiDB-lite"/>
    </source>
</evidence>
<keyword evidence="5" id="KW-0862">Zinc</keyword>
<proteinExistence type="predicted"/>
<evidence type="ECO:0000256" key="3">
    <source>
        <dbReference type="ARBA" id="ARBA00022723"/>
    </source>
</evidence>
<dbReference type="PANTHER" id="PTHR47168">
    <property type="entry name" value="RING ZINC FINGER DOMAIN SUPERFAMILY PROTEIN-RELATED"/>
    <property type="match status" value="1"/>
</dbReference>
<dbReference type="SMART" id="SM00184">
    <property type="entry name" value="RING"/>
    <property type="match status" value="1"/>
</dbReference>
<keyword evidence="3" id="KW-0479">Metal-binding</keyword>
<name>A0A7S0NBN7_9CRYP</name>
<dbReference type="InterPro" id="IPR001841">
    <property type="entry name" value="Znf_RING"/>
</dbReference>
<feature type="domain" description="RING-type" evidence="10">
    <location>
        <begin position="130"/>
        <end position="172"/>
    </location>
</feature>
<dbReference type="GO" id="GO:0016020">
    <property type="term" value="C:membrane"/>
    <property type="evidence" value="ECO:0007669"/>
    <property type="project" value="UniProtKB-SubCell"/>
</dbReference>
<dbReference type="PROSITE" id="PS50089">
    <property type="entry name" value="ZF_RING_2"/>
    <property type="match status" value="1"/>
</dbReference>
<dbReference type="Gene3D" id="3.30.40.10">
    <property type="entry name" value="Zinc/RING finger domain, C3HC4 (zinc finger)"/>
    <property type="match status" value="1"/>
</dbReference>